<name>A0A1H3DT00_9RHOB</name>
<dbReference type="RefSeq" id="WP_083347787.1">
    <property type="nucleotide sequence ID" value="NZ_FNNP01000009.1"/>
</dbReference>
<keyword evidence="1" id="KW-0812">Transmembrane</keyword>
<proteinExistence type="predicted"/>
<gene>
    <name evidence="2" type="ORF">SAMN05444358_10979</name>
</gene>
<feature type="transmembrane region" description="Helical" evidence="1">
    <location>
        <begin position="12"/>
        <end position="32"/>
    </location>
</feature>
<keyword evidence="1" id="KW-1133">Transmembrane helix</keyword>
<evidence type="ECO:0000256" key="1">
    <source>
        <dbReference type="SAM" id="Phobius"/>
    </source>
</evidence>
<keyword evidence="1" id="KW-0472">Membrane</keyword>
<dbReference type="AlphaFoldDB" id="A0A1H3DT00"/>
<dbReference type="STRING" id="985054.SAMN05444358_10979"/>
<organism evidence="2 3">
    <name type="scientific">Ruegeria halocynthiae</name>
    <dbReference type="NCBI Taxonomy" id="985054"/>
    <lineage>
        <taxon>Bacteria</taxon>
        <taxon>Pseudomonadati</taxon>
        <taxon>Pseudomonadota</taxon>
        <taxon>Alphaproteobacteria</taxon>
        <taxon>Rhodobacterales</taxon>
        <taxon>Roseobacteraceae</taxon>
        <taxon>Ruegeria</taxon>
    </lineage>
</organism>
<evidence type="ECO:0000313" key="2">
    <source>
        <dbReference type="EMBL" id="SDX69662.1"/>
    </source>
</evidence>
<reference evidence="3" key="1">
    <citation type="submission" date="2016-10" db="EMBL/GenBank/DDBJ databases">
        <authorList>
            <person name="Varghese N."/>
            <person name="Submissions S."/>
        </authorList>
    </citation>
    <scope>NUCLEOTIDE SEQUENCE [LARGE SCALE GENOMIC DNA]</scope>
    <source>
        <strain evidence="3">DSM 27839</strain>
    </source>
</reference>
<dbReference type="EMBL" id="FNNP01000009">
    <property type="protein sequence ID" value="SDX69662.1"/>
    <property type="molecule type" value="Genomic_DNA"/>
</dbReference>
<sequence>MAQVDRHSRWVQFLKVLLPLVAILLLSSVFLLSRSIDTNVSVPFSGQEIDNRLTDQVVTRPDYKGVTRKGEEIRVEARRASKGGESDTPTAAEVQGRFGLSNGGEITLESNTGMIRPDKGTATFVGDVVITTADGLQVTTDLLNTSLNEIRGDSPGQIDGTGPIGDFTAGRMTFGTEKKDGPVHILFTGGVKLIYEPQKAER</sequence>
<dbReference type="OrthoDB" id="7871110at2"/>
<evidence type="ECO:0000313" key="3">
    <source>
        <dbReference type="Proteomes" id="UP000183400"/>
    </source>
</evidence>
<protein>
    <submittedName>
        <fullName evidence="2">Lipopolysaccharide export system protein LptC</fullName>
    </submittedName>
</protein>
<dbReference type="Proteomes" id="UP000183400">
    <property type="component" value="Unassembled WGS sequence"/>
</dbReference>
<accession>A0A1H3DT00</accession>
<keyword evidence="3" id="KW-1185">Reference proteome</keyword>